<dbReference type="InterPro" id="IPR028096">
    <property type="entry name" value="EfeO_Cupredoxin"/>
</dbReference>
<evidence type="ECO:0000313" key="4">
    <source>
        <dbReference type="Proteomes" id="UP000176665"/>
    </source>
</evidence>
<dbReference type="STRING" id="1798371.A2W14_04885"/>
<gene>
    <name evidence="3" type="ORF">A2W14_04885</name>
</gene>
<dbReference type="SUPFAM" id="SSF49503">
    <property type="entry name" value="Cupredoxins"/>
    <property type="match status" value="1"/>
</dbReference>
<keyword evidence="1" id="KW-0472">Membrane</keyword>
<organism evidence="3 4">
    <name type="scientific">Candidatus Gottesmanbacteria bacterium RBG_16_37_8</name>
    <dbReference type="NCBI Taxonomy" id="1798371"/>
    <lineage>
        <taxon>Bacteria</taxon>
        <taxon>Candidatus Gottesmaniibacteriota</taxon>
    </lineage>
</organism>
<name>A0A1F5YUF8_9BACT</name>
<dbReference type="AlphaFoldDB" id="A0A1F5YUF8"/>
<feature type="domain" description="EfeO-type cupredoxin-like" evidence="2">
    <location>
        <begin position="16"/>
        <end position="119"/>
    </location>
</feature>
<keyword evidence="1" id="KW-0812">Transmembrane</keyword>
<evidence type="ECO:0000313" key="3">
    <source>
        <dbReference type="EMBL" id="OGG03848.1"/>
    </source>
</evidence>
<sequence length="120" mass="13556">MSLDQIITLLMGTIAIAFTYWFFFGKKEELAQVSGSSINIRVDAGYSPSNIVIKKDTSVTLNILRSDSSDCLEEIILPEWNIKKFLPLNKKISISIEPKKEGVYPFHCGMNMFHGKIIVK</sequence>
<dbReference type="Proteomes" id="UP000176665">
    <property type="component" value="Unassembled WGS sequence"/>
</dbReference>
<dbReference type="EMBL" id="MFJA01000012">
    <property type="protein sequence ID" value="OGG03848.1"/>
    <property type="molecule type" value="Genomic_DNA"/>
</dbReference>
<keyword evidence="1" id="KW-1133">Transmembrane helix</keyword>
<dbReference type="Gene3D" id="2.60.40.420">
    <property type="entry name" value="Cupredoxins - blue copper proteins"/>
    <property type="match status" value="1"/>
</dbReference>
<evidence type="ECO:0000259" key="2">
    <source>
        <dbReference type="Pfam" id="PF13473"/>
    </source>
</evidence>
<proteinExistence type="predicted"/>
<dbReference type="Pfam" id="PF13473">
    <property type="entry name" value="Cupredoxin_1"/>
    <property type="match status" value="1"/>
</dbReference>
<comment type="caution">
    <text evidence="3">The sequence shown here is derived from an EMBL/GenBank/DDBJ whole genome shotgun (WGS) entry which is preliminary data.</text>
</comment>
<dbReference type="InterPro" id="IPR008972">
    <property type="entry name" value="Cupredoxin"/>
</dbReference>
<feature type="transmembrane region" description="Helical" evidence="1">
    <location>
        <begin position="6"/>
        <end position="24"/>
    </location>
</feature>
<protein>
    <recommendedName>
        <fullName evidence="2">EfeO-type cupredoxin-like domain-containing protein</fullName>
    </recommendedName>
</protein>
<accession>A0A1F5YUF8</accession>
<evidence type="ECO:0000256" key="1">
    <source>
        <dbReference type="SAM" id="Phobius"/>
    </source>
</evidence>
<reference evidence="3 4" key="1">
    <citation type="journal article" date="2016" name="Nat. Commun.">
        <title>Thousands of microbial genomes shed light on interconnected biogeochemical processes in an aquifer system.</title>
        <authorList>
            <person name="Anantharaman K."/>
            <person name="Brown C.T."/>
            <person name="Hug L.A."/>
            <person name="Sharon I."/>
            <person name="Castelle C.J."/>
            <person name="Probst A.J."/>
            <person name="Thomas B.C."/>
            <person name="Singh A."/>
            <person name="Wilkins M.J."/>
            <person name="Karaoz U."/>
            <person name="Brodie E.L."/>
            <person name="Williams K.H."/>
            <person name="Hubbard S.S."/>
            <person name="Banfield J.F."/>
        </authorList>
    </citation>
    <scope>NUCLEOTIDE SEQUENCE [LARGE SCALE GENOMIC DNA]</scope>
</reference>